<evidence type="ECO:0000313" key="3">
    <source>
        <dbReference type="Proteomes" id="UP000321580"/>
    </source>
</evidence>
<dbReference type="EMBL" id="VOOR01000003">
    <property type="protein sequence ID" value="TXB68830.1"/>
    <property type="molecule type" value="Genomic_DNA"/>
</dbReference>
<keyword evidence="3" id="KW-1185">Reference proteome</keyword>
<evidence type="ECO:0000256" key="1">
    <source>
        <dbReference type="SAM" id="Phobius"/>
    </source>
</evidence>
<accession>A0A5C6S4C1</accession>
<feature type="transmembrane region" description="Helical" evidence="1">
    <location>
        <begin position="29"/>
        <end position="59"/>
    </location>
</feature>
<dbReference type="RefSeq" id="WP_147165716.1">
    <property type="nucleotide sequence ID" value="NZ_VOOR01000003.1"/>
</dbReference>
<gene>
    <name evidence="2" type="ORF">FRY97_01845</name>
</gene>
<dbReference type="AlphaFoldDB" id="A0A5C6S4C1"/>
<name>A0A5C6S4C1_9BACT</name>
<sequence>MKQKDLAACSDEELLKLAKEMERTPVYDAVIVGLLAGVAIYSAANNGIGILTFLPLVYFPIAGRNRAKKKEVDALLEERGLVP</sequence>
<keyword evidence="1" id="KW-1133">Transmembrane helix</keyword>
<keyword evidence="1" id="KW-0472">Membrane</keyword>
<proteinExistence type="predicted"/>
<keyword evidence="1" id="KW-0812">Transmembrane</keyword>
<evidence type="ECO:0000313" key="2">
    <source>
        <dbReference type="EMBL" id="TXB68830.1"/>
    </source>
</evidence>
<reference evidence="2 3" key="1">
    <citation type="submission" date="2019-08" db="EMBL/GenBank/DDBJ databases">
        <title>Genome of Phaeodactylibacter luteus.</title>
        <authorList>
            <person name="Bowman J.P."/>
        </authorList>
    </citation>
    <scope>NUCLEOTIDE SEQUENCE [LARGE SCALE GENOMIC DNA]</scope>
    <source>
        <strain evidence="2 3">KCTC 42180</strain>
    </source>
</reference>
<protein>
    <submittedName>
        <fullName evidence="2">FUSC family protein</fullName>
    </submittedName>
</protein>
<dbReference type="OrthoDB" id="713928at2"/>
<dbReference type="Proteomes" id="UP000321580">
    <property type="component" value="Unassembled WGS sequence"/>
</dbReference>
<organism evidence="2 3">
    <name type="scientific">Phaeodactylibacter luteus</name>
    <dbReference type="NCBI Taxonomy" id="1564516"/>
    <lineage>
        <taxon>Bacteria</taxon>
        <taxon>Pseudomonadati</taxon>
        <taxon>Bacteroidota</taxon>
        <taxon>Saprospiria</taxon>
        <taxon>Saprospirales</taxon>
        <taxon>Haliscomenobacteraceae</taxon>
        <taxon>Phaeodactylibacter</taxon>
    </lineage>
</organism>
<comment type="caution">
    <text evidence="2">The sequence shown here is derived from an EMBL/GenBank/DDBJ whole genome shotgun (WGS) entry which is preliminary data.</text>
</comment>